<evidence type="ECO:0000256" key="1">
    <source>
        <dbReference type="SAM" id="MobiDB-lite"/>
    </source>
</evidence>
<name>A0AAN6N2K7_9PEZI</name>
<organism evidence="2 3">
    <name type="scientific">Diplogelasinospora grovesii</name>
    <dbReference type="NCBI Taxonomy" id="303347"/>
    <lineage>
        <taxon>Eukaryota</taxon>
        <taxon>Fungi</taxon>
        <taxon>Dikarya</taxon>
        <taxon>Ascomycota</taxon>
        <taxon>Pezizomycotina</taxon>
        <taxon>Sordariomycetes</taxon>
        <taxon>Sordariomycetidae</taxon>
        <taxon>Sordariales</taxon>
        <taxon>Diplogelasinosporaceae</taxon>
        <taxon>Diplogelasinospora</taxon>
    </lineage>
</organism>
<dbReference type="EMBL" id="MU853839">
    <property type="protein sequence ID" value="KAK3938011.1"/>
    <property type="molecule type" value="Genomic_DNA"/>
</dbReference>
<reference evidence="3" key="1">
    <citation type="journal article" date="2023" name="Mol. Phylogenet. Evol.">
        <title>Genome-scale phylogeny and comparative genomics of the fungal order Sordariales.</title>
        <authorList>
            <person name="Hensen N."/>
            <person name="Bonometti L."/>
            <person name="Westerberg I."/>
            <person name="Brannstrom I.O."/>
            <person name="Guillou S."/>
            <person name="Cros-Aarteil S."/>
            <person name="Calhoun S."/>
            <person name="Haridas S."/>
            <person name="Kuo A."/>
            <person name="Mondo S."/>
            <person name="Pangilinan J."/>
            <person name="Riley R."/>
            <person name="LaButti K."/>
            <person name="Andreopoulos B."/>
            <person name="Lipzen A."/>
            <person name="Chen C."/>
            <person name="Yan M."/>
            <person name="Daum C."/>
            <person name="Ng V."/>
            <person name="Clum A."/>
            <person name="Steindorff A."/>
            <person name="Ohm R.A."/>
            <person name="Martin F."/>
            <person name="Silar P."/>
            <person name="Natvig D.O."/>
            <person name="Lalanne C."/>
            <person name="Gautier V."/>
            <person name="Ament-Velasquez S.L."/>
            <person name="Kruys A."/>
            <person name="Hutchinson M.I."/>
            <person name="Powell A.J."/>
            <person name="Barry K."/>
            <person name="Miller A.N."/>
            <person name="Grigoriev I.V."/>
            <person name="Debuchy R."/>
            <person name="Gladieux P."/>
            <person name="Hiltunen Thoren M."/>
            <person name="Johannesson H."/>
        </authorList>
    </citation>
    <scope>NUCLEOTIDE SEQUENCE [LARGE SCALE GENOMIC DNA]</scope>
    <source>
        <strain evidence="3">CBS 340.73</strain>
    </source>
</reference>
<feature type="compositionally biased region" description="Polar residues" evidence="1">
    <location>
        <begin position="272"/>
        <end position="285"/>
    </location>
</feature>
<comment type="caution">
    <text evidence="2">The sequence shown here is derived from an EMBL/GenBank/DDBJ whole genome shotgun (WGS) entry which is preliminary data.</text>
</comment>
<gene>
    <name evidence="2" type="ORF">QBC46DRAFT_391153</name>
</gene>
<proteinExistence type="predicted"/>
<feature type="region of interest" description="Disordered" evidence="1">
    <location>
        <begin position="271"/>
        <end position="314"/>
    </location>
</feature>
<feature type="region of interest" description="Disordered" evidence="1">
    <location>
        <begin position="327"/>
        <end position="424"/>
    </location>
</feature>
<evidence type="ECO:0000313" key="2">
    <source>
        <dbReference type="EMBL" id="KAK3938011.1"/>
    </source>
</evidence>
<protein>
    <submittedName>
        <fullName evidence="2">Uncharacterized protein</fullName>
    </submittedName>
</protein>
<keyword evidence="3" id="KW-1185">Reference proteome</keyword>
<dbReference type="Proteomes" id="UP001303473">
    <property type="component" value="Unassembled WGS sequence"/>
</dbReference>
<dbReference type="AlphaFoldDB" id="A0AAN6N2K7"/>
<accession>A0AAN6N2K7</accession>
<evidence type="ECO:0000313" key="3">
    <source>
        <dbReference type="Proteomes" id="UP001303473"/>
    </source>
</evidence>
<feature type="compositionally biased region" description="Acidic residues" evidence="1">
    <location>
        <begin position="327"/>
        <end position="387"/>
    </location>
</feature>
<feature type="compositionally biased region" description="Basic and acidic residues" evidence="1">
    <location>
        <begin position="305"/>
        <end position="314"/>
    </location>
</feature>
<sequence length="430" mass="47423">MALLPDWSTWLIGRGRYQPQSDSPISTVKRLNSLSRPLPETEKDTLVEVALALGTSLDLALRMLLEFFPHHASQQRLSEALSPTLERLQNTLRDVSTLGGKRQDNACELSIAGGTAKCADSSRAGPTTPLKASLPKIEKFPALDEHRKSQVILAYPESGARFIGSETGLAKELRAEMRVNAAIHVAVDALEFAEGQLRIVKEANCVHGGNLETLQRHFYEGYNQLLCRALELERREFGSSTDSETLTANSETQQSTESNRALRDAALEPAPTNFSVSMPPSQQGEVATLHRDLTRRNTIQGISEETTRSSRVKPEIKRRLSLAEELALAEDEDSEDVDEWDAEGSDENDSVDESEGDSESCDDDSENQCDDSDDDDEDDDEDSDNEVNDVIPRPVLVATNPRLSTEPEQGKRRSGTHIHMGNSPAVLQIF</sequence>
<feature type="region of interest" description="Disordered" evidence="1">
    <location>
        <begin position="238"/>
        <end position="259"/>
    </location>
</feature>